<evidence type="ECO:0000313" key="5">
    <source>
        <dbReference type="Proteomes" id="UP001499882"/>
    </source>
</evidence>
<feature type="domain" description="Bacterial Ig-like" evidence="3">
    <location>
        <begin position="886"/>
        <end position="968"/>
    </location>
</feature>
<keyword evidence="2" id="KW-0732">Signal</keyword>
<dbReference type="Pfam" id="PF16640">
    <property type="entry name" value="Big_3_5"/>
    <property type="match status" value="1"/>
</dbReference>
<dbReference type="InterPro" id="IPR013783">
    <property type="entry name" value="Ig-like_fold"/>
</dbReference>
<dbReference type="Proteomes" id="UP001499882">
    <property type="component" value="Unassembled WGS sequence"/>
</dbReference>
<keyword evidence="5" id="KW-1185">Reference proteome</keyword>
<evidence type="ECO:0000256" key="2">
    <source>
        <dbReference type="SAM" id="SignalP"/>
    </source>
</evidence>
<evidence type="ECO:0000313" key="4">
    <source>
        <dbReference type="EMBL" id="GAA4735232.1"/>
    </source>
</evidence>
<dbReference type="Gene3D" id="2.60.40.10">
    <property type="entry name" value="Immunoglobulins"/>
    <property type="match status" value="3"/>
</dbReference>
<sequence>MTTSPRPLLASVLTLSLAAAALVATPSPARADWSSSSTAVPEGPVGEEVESDRRLGGELAVARDGTTWFAWVQDAMTSPLPSQQRVLVTKRPAGGSWEAPVVVGTVTRTTNSYPTGNDVELALDGAGRPTVAWNELTGTVAAPTTQTVLVHTRFLGSTGEWGAVTDFSSAMTLNPLEAPLTLDVGHDGAAALAWQGTDGVHLARRADGTWGNSEVVEPTSVAKIPDTVGLGRDQEGRLTLLWRSWDATASAWDVRARVHNGSDWAGAAVTLQEDATVAARATLAVDSSGAAVAAWGTNDGARAAVRTATATGFGSPVTLSSGAANTVADPVASASYRQTAGTGVPSAVFDAYGTATVVWPEASPAPRVAYAEVGRTGAWTDPATLALDGDANTPPAAPKVVVGRDGEAAAVWNRRIAIVGGAFLGGQVVVSERDAGTTSWSAPEVYTTPSNGSYAAISALGLNNSANVGLVGDGAGDVTVAWTPYASHAAAGIQTNQVVDRPGARAASLEWTARGVGGSSNIRSWLNYLRTDWASPGEACPHGLHEVQVADGATMPGAEDDSSWRFAQVGASMDASGRTIVQYDGELRWVMEAHCIDIRLRDPRLEIAADGLTARLYASGLTNGSMSEAIGGNPSTTPFANLRVLEIDLAGAGPRPGGGTDTWLSARATLASAAASTLGLDLYADRPFGFVTVTAPDDLDLAPAMTVTGSTTTTYGAAGTVTVNVPGATGDVVLSGAGADLTQSLVGGTATFALPRTLGAGPHVLTAAYAGDTTYAPRWASHALTVEKATPAVGVSAPAVTDGTAASVTVSVPGATGAVTLTGAGDPVTADLVSGAATLTLPVLPVGSHDLSVAYGGDANNDEATGTATLVVGVAPARSTTTVTLGSPTTRYGTATTATVAVTAPDTNPTGPVSVVVGGRTLTGTLDGGRATLRLPADLTPGQQAVRASYAGADGVTASTGTATLTVAKATPRIRLALVKKRVARSKRAKVTVRVDVPGATGIAPAAKVVIKVGQRTLVTKRVIVGVTGTVTLSLPRLARGSHRLRATIGATPLLLGTTSAVRVLKVR</sequence>
<organism evidence="4 5">
    <name type="scientific">Nocardioides endophyticus</name>
    <dbReference type="NCBI Taxonomy" id="1353775"/>
    <lineage>
        <taxon>Bacteria</taxon>
        <taxon>Bacillati</taxon>
        <taxon>Actinomycetota</taxon>
        <taxon>Actinomycetes</taxon>
        <taxon>Propionibacteriales</taxon>
        <taxon>Nocardioidaceae</taxon>
        <taxon>Nocardioides</taxon>
    </lineage>
</organism>
<evidence type="ECO:0000256" key="1">
    <source>
        <dbReference type="SAM" id="MobiDB-lite"/>
    </source>
</evidence>
<feature type="region of interest" description="Disordered" evidence="1">
    <location>
        <begin position="28"/>
        <end position="53"/>
    </location>
</feature>
<dbReference type="InterPro" id="IPR032109">
    <property type="entry name" value="Big_3_5"/>
</dbReference>
<gene>
    <name evidence="4" type="ORF">GCM10023350_18740</name>
</gene>
<protein>
    <recommendedName>
        <fullName evidence="3">Bacterial Ig-like domain-containing protein</fullName>
    </recommendedName>
</protein>
<dbReference type="RefSeq" id="WP_345526499.1">
    <property type="nucleotide sequence ID" value="NZ_BAABKN010000012.1"/>
</dbReference>
<name>A0ABP8YR68_9ACTN</name>
<feature type="chain" id="PRO_5046338359" description="Bacterial Ig-like domain-containing protein" evidence="2">
    <location>
        <begin position="32"/>
        <end position="1068"/>
    </location>
</feature>
<proteinExistence type="predicted"/>
<reference evidence="5" key="1">
    <citation type="journal article" date="2019" name="Int. J. Syst. Evol. Microbiol.">
        <title>The Global Catalogue of Microorganisms (GCM) 10K type strain sequencing project: providing services to taxonomists for standard genome sequencing and annotation.</title>
        <authorList>
            <consortium name="The Broad Institute Genomics Platform"/>
            <consortium name="The Broad Institute Genome Sequencing Center for Infectious Disease"/>
            <person name="Wu L."/>
            <person name="Ma J."/>
        </authorList>
    </citation>
    <scope>NUCLEOTIDE SEQUENCE [LARGE SCALE GENOMIC DNA]</scope>
    <source>
        <strain evidence="5">JCM 18532</strain>
    </source>
</reference>
<accession>A0ABP8YR68</accession>
<comment type="caution">
    <text evidence="4">The sequence shown here is derived from an EMBL/GenBank/DDBJ whole genome shotgun (WGS) entry which is preliminary data.</text>
</comment>
<evidence type="ECO:0000259" key="3">
    <source>
        <dbReference type="Pfam" id="PF16640"/>
    </source>
</evidence>
<feature type="signal peptide" evidence="2">
    <location>
        <begin position="1"/>
        <end position="31"/>
    </location>
</feature>
<dbReference type="EMBL" id="BAABKN010000012">
    <property type="protein sequence ID" value="GAA4735232.1"/>
    <property type="molecule type" value="Genomic_DNA"/>
</dbReference>